<evidence type="ECO:0000313" key="2">
    <source>
        <dbReference type="Proteomes" id="UP000006002"/>
    </source>
</evidence>
<dbReference type="Proteomes" id="UP000006002">
    <property type="component" value="Unassembled WGS sequence"/>
</dbReference>
<evidence type="ECO:0000313" key="1">
    <source>
        <dbReference type="EMBL" id="EDM88197.1"/>
    </source>
</evidence>
<gene>
    <name evidence="1" type="ORF">RUMOBE_01103</name>
</gene>
<organism evidence="1 2">
    <name type="scientific">Blautia obeum ATCC 29174</name>
    <dbReference type="NCBI Taxonomy" id="411459"/>
    <lineage>
        <taxon>Bacteria</taxon>
        <taxon>Bacillati</taxon>
        <taxon>Bacillota</taxon>
        <taxon>Clostridia</taxon>
        <taxon>Lachnospirales</taxon>
        <taxon>Lachnospiraceae</taxon>
        <taxon>Blautia</taxon>
    </lineage>
</organism>
<dbReference type="HOGENOM" id="CLU_2141019_0_0_9"/>
<accession>A5ZQ33</accession>
<comment type="caution">
    <text evidence="1">The sequence shown here is derived from an EMBL/GenBank/DDBJ whole genome shotgun (WGS) entry which is preliminary data.</text>
</comment>
<dbReference type="EMBL" id="AAVO02000003">
    <property type="protein sequence ID" value="EDM88197.1"/>
    <property type="molecule type" value="Genomic_DNA"/>
</dbReference>
<reference evidence="1 2" key="2">
    <citation type="submission" date="2007-04" db="EMBL/GenBank/DDBJ databases">
        <title>Draft genome sequence of Ruminococcus obeum (ATCC 29174).</title>
        <authorList>
            <person name="Sudarsanam P."/>
            <person name="Ley R."/>
            <person name="Guruge J."/>
            <person name="Turnbaugh P.J."/>
            <person name="Mahowald M."/>
            <person name="Liep D."/>
            <person name="Gordon J."/>
        </authorList>
    </citation>
    <scope>NUCLEOTIDE SEQUENCE [LARGE SCALE GENOMIC DNA]</scope>
    <source>
        <strain evidence="1 2">ATCC 29174</strain>
    </source>
</reference>
<dbReference type="AlphaFoldDB" id="A5ZQ33"/>
<proteinExistence type="predicted"/>
<sequence>MNIYQNDLRGGETSCVDYLVKMNTGNAAEKNGKTQGHSEKKSAWDEDEPIYENGNLFLDGEIKEIEKERGYPMEELYEGDLLEIVEEQKGIMADSAEWNGNWECIEYRYRVA</sequence>
<protein>
    <submittedName>
        <fullName evidence="1">Uncharacterized protein</fullName>
    </submittedName>
</protein>
<name>A5ZQ33_9FIRM</name>
<reference evidence="1 2" key="1">
    <citation type="submission" date="2007-03" db="EMBL/GenBank/DDBJ databases">
        <authorList>
            <person name="Fulton L."/>
            <person name="Clifton S."/>
            <person name="Fulton B."/>
            <person name="Xu J."/>
            <person name="Minx P."/>
            <person name="Pepin K.H."/>
            <person name="Johnson M."/>
            <person name="Thiruvilangam P."/>
            <person name="Bhonagiri V."/>
            <person name="Nash W.E."/>
            <person name="Mardis E.R."/>
            <person name="Wilson R.K."/>
        </authorList>
    </citation>
    <scope>NUCLEOTIDE SEQUENCE [LARGE SCALE GENOMIC DNA]</scope>
    <source>
        <strain evidence="1 2">ATCC 29174</strain>
    </source>
</reference>